<protein>
    <submittedName>
        <fullName evidence="1">Uncharacterized protein</fullName>
    </submittedName>
</protein>
<reference evidence="1" key="1">
    <citation type="journal article" date="2015" name="Nature">
        <title>Complex archaea that bridge the gap between prokaryotes and eukaryotes.</title>
        <authorList>
            <person name="Spang A."/>
            <person name="Saw J.H."/>
            <person name="Jorgensen S.L."/>
            <person name="Zaremba-Niedzwiedzka K."/>
            <person name="Martijn J."/>
            <person name="Lind A.E."/>
            <person name="van Eijk R."/>
            <person name="Schleper C."/>
            <person name="Guy L."/>
            <person name="Ettema T.J."/>
        </authorList>
    </citation>
    <scope>NUCLEOTIDE SEQUENCE</scope>
</reference>
<accession>A0A0F9MFB4</accession>
<dbReference type="Pfam" id="PF13481">
    <property type="entry name" value="AAA_25"/>
    <property type="match status" value="1"/>
</dbReference>
<dbReference type="AlphaFoldDB" id="A0A0F9MFB4"/>
<dbReference type="InterPro" id="IPR027417">
    <property type="entry name" value="P-loop_NTPase"/>
</dbReference>
<dbReference type="EMBL" id="LAZR01010283">
    <property type="protein sequence ID" value="KKM67807.1"/>
    <property type="molecule type" value="Genomic_DNA"/>
</dbReference>
<evidence type="ECO:0000313" key="1">
    <source>
        <dbReference type="EMBL" id="KKM67807.1"/>
    </source>
</evidence>
<comment type="caution">
    <text evidence="1">The sequence shown here is derived from an EMBL/GenBank/DDBJ whole genome shotgun (WGS) entry which is preliminary data.</text>
</comment>
<name>A0A0F9MFB4_9ZZZZ</name>
<organism evidence="1">
    <name type="scientific">marine sediment metagenome</name>
    <dbReference type="NCBI Taxonomy" id="412755"/>
    <lineage>
        <taxon>unclassified sequences</taxon>
        <taxon>metagenomes</taxon>
        <taxon>ecological metagenomes</taxon>
    </lineage>
</organism>
<gene>
    <name evidence="1" type="ORF">LCGC14_1467420</name>
</gene>
<proteinExistence type="predicted"/>
<dbReference type="CDD" id="cd00090">
    <property type="entry name" value="HTH_ARSR"/>
    <property type="match status" value="1"/>
</dbReference>
<dbReference type="Gene3D" id="3.40.50.300">
    <property type="entry name" value="P-loop containing nucleotide triphosphate hydrolases"/>
    <property type="match status" value="1"/>
</dbReference>
<dbReference type="SUPFAM" id="SSF52540">
    <property type="entry name" value="P-loop containing nucleoside triphosphate hydrolases"/>
    <property type="match status" value="1"/>
</dbReference>
<sequence>MPIEVKPTGAGFSIAWPEHGILGQFRRLREEKGQLKGHISLWRKVGEQRLDLYDDTFNVDSARSRAGAIRVLSAFGEDGWQPDWPILIESIRKRIQEQYRQGSPMVMLVGDRDDYPVELRYVLKPLLFEGEPTIVFAEGGSGKGWVSVYLAMLMAEGVSSYDLTVAGPGNVLYLDWEQSEGEINRRIHLLKQGGLAPDATIAYRRCSKSLADDIEDIADMVQGLPASALIIDSLLGACGGEDLEKSQTASRFFLAYRTLKVAAWIITHTSKGGAGQKTAFGSGYWAYQARSVWQAVPTMEPGADAFSVGLVHTKVNMGRLQKPMAFKFSFSREAVDQEDTSVEVMSDDPASIEGVLRRFGVRQQILKQLQDGSLPVADILDAFPKGKHAEVRSRLSDLKKAGVIVLSPDKRWALAFDREGDDSLL</sequence>
<dbReference type="InterPro" id="IPR011991">
    <property type="entry name" value="ArsR-like_HTH"/>
</dbReference>